<proteinExistence type="predicted"/>
<evidence type="ECO:0000313" key="2">
    <source>
        <dbReference type="Proteomes" id="UP001367676"/>
    </source>
</evidence>
<dbReference type="Proteomes" id="UP001367676">
    <property type="component" value="Unassembled WGS sequence"/>
</dbReference>
<keyword evidence="2" id="KW-1185">Reference proteome</keyword>
<dbReference type="AlphaFoldDB" id="A0AAN9TXN8"/>
<name>A0AAN9TXN8_9HEMI</name>
<gene>
    <name evidence="1" type="ORF">V9T40_002919</name>
</gene>
<dbReference type="InterPro" id="IPR012464">
    <property type="entry name" value="DUF1676"/>
</dbReference>
<dbReference type="InterPro" id="IPR006631">
    <property type="entry name" value="DM4_12"/>
</dbReference>
<dbReference type="PANTHER" id="PTHR21879">
    <property type="entry name" value="FI03362P-RELATED-RELATED"/>
    <property type="match status" value="1"/>
</dbReference>
<accession>A0AAN9TXN8</accession>
<dbReference type="PANTHER" id="PTHR21879:SF25">
    <property type="entry name" value="OSIRIS 24"/>
    <property type="match status" value="1"/>
</dbReference>
<organism evidence="1 2">
    <name type="scientific">Parthenolecanium corni</name>
    <dbReference type="NCBI Taxonomy" id="536013"/>
    <lineage>
        <taxon>Eukaryota</taxon>
        <taxon>Metazoa</taxon>
        <taxon>Ecdysozoa</taxon>
        <taxon>Arthropoda</taxon>
        <taxon>Hexapoda</taxon>
        <taxon>Insecta</taxon>
        <taxon>Pterygota</taxon>
        <taxon>Neoptera</taxon>
        <taxon>Paraneoptera</taxon>
        <taxon>Hemiptera</taxon>
        <taxon>Sternorrhyncha</taxon>
        <taxon>Coccoidea</taxon>
        <taxon>Coccidae</taxon>
        <taxon>Parthenolecanium</taxon>
    </lineage>
</organism>
<sequence>MLIWCLNITLTLGHRRKSASSSWHSIVDRVWHVIDNPPIDSNYKLADGITIRRDRSLLAANSNTTHPANSTRENFLDRVTRFASTHEVDVKLSKVFPVERMQRSMTTVGLPSKVPRLIKEDHKNILTRLSFGKNSFLTGFGLGFLAFGLKKLLLPIFIGAQIIKSILIAMFLPSILGSVGKLVGKGVTTFAQSSGSSNFAGAGAGSDNINDFDFKDTAQTNNNFDAETAGSDNAYNTVWAYPTAGANSNTNNNNINSLNNNNHNALQYQDMANYLQQPAASLPQFSPIGANSLFGNSAYANDYATTQIKPTAIARLTQKTKETLPNKYFSGSFYTKDKTEDFKVFHNIPSSSHLLANYDPFYSPLLSRIDSVFKQLGYTTEPCRERLVCNMYKNPAKYAPFSNLVSAQLSRELNELRKPSSDNPEILRFFKYMKAAKDGQDGQECDVIYSECTTTRANSENAPMVSTYNDINKLVQARSL</sequence>
<comment type="caution">
    <text evidence="1">The sequence shown here is derived from an EMBL/GenBank/DDBJ whole genome shotgun (WGS) entry which is preliminary data.</text>
</comment>
<dbReference type="EMBL" id="JBBCAQ010000022">
    <property type="protein sequence ID" value="KAK7591306.1"/>
    <property type="molecule type" value="Genomic_DNA"/>
</dbReference>
<reference evidence="1 2" key="1">
    <citation type="submission" date="2024-03" db="EMBL/GenBank/DDBJ databases">
        <title>Adaptation during the transition from Ophiocordyceps entomopathogen to insect associate is accompanied by gene loss and intensified selection.</title>
        <authorList>
            <person name="Ward C.M."/>
            <person name="Onetto C.A."/>
            <person name="Borneman A.R."/>
        </authorList>
    </citation>
    <scope>NUCLEOTIDE SEQUENCE [LARGE SCALE GENOMIC DNA]</scope>
    <source>
        <strain evidence="1">AWRI1</strain>
        <tissue evidence="1">Single Adult Female</tissue>
    </source>
</reference>
<dbReference type="GO" id="GO:0016020">
    <property type="term" value="C:membrane"/>
    <property type="evidence" value="ECO:0007669"/>
    <property type="project" value="TreeGrafter"/>
</dbReference>
<dbReference type="Pfam" id="PF07841">
    <property type="entry name" value="DM4_12"/>
    <property type="match status" value="1"/>
</dbReference>
<evidence type="ECO:0000313" key="1">
    <source>
        <dbReference type="EMBL" id="KAK7591306.1"/>
    </source>
</evidence>
<protein>
    <submittedName>
        <fullName evidence="1">Uncharacterized protein</fullName>
    </submittedName>
</protein>